<gene>
    <name evidence="4" type="ORF">F0M18_14060</name>
</gene>
<dbReference type="InterPro" id="IPR037049">
    <property type="entry name" value="DUF1214_C_sf"/>
</dbReference>
<evidence type="ECO:0000313" key="5">
    <source>
        <dbReference type="Proteomes" id="UP000323708"/>
    </source>
</evidence>
<dbReference type="RefSeq" id="WP_149612092.1">
    <property type="nucleotide sequence ID" value="NZ_VTUX01000007.1"/>
</dbReference>
<proteinExistence type="predicted"/>
<reference evidence="4 5" key="1">
    <citation type="submission" date="2019-09" db="EMBL/GenBank/DDBJ databases">
        <authorList>
            <person name="Chen X.-Y."/>
        </authorList>
    </citation>
    <scope>NUCLEOTIDE SEQUENCE [LARGE SCALE GENOMIC DNA]</scope>
    <source>
        <strain evidence="4 5">NY5</strain>
    </source>
</reference>
<keyword evidence="1" id="KW-0732">Signal</keyword>
<feature type="domain" description="DUF1214" evidence="2">
    <location>
        <begin position="345"/>
        <end position="456"/>
    </location>
</feature>
<evidence type="ECO:0000256" key="1">
    <source>
        <dbReference type="SAM" id="SignalP"/>
    </source>
</evidence>
<evidence type="ECO:0000259" key="3">
    <source>
        <dbReference type="Pfam" id="PF06863"/>
    </source>
</evidence>
<feature type="signal peptide" evidence="1">
    <location>
        <begin position="1"/>
        <end position="27"/>
    </location>
</feature>
<keyword evidence="5" id="KW-1185">Reference proteome</keyword>
<comment type="caution">
    <text evidence="4">The sequence shown here is derived from an EMBL/GenBank/DDBJ whole genome shotgun (WGS) entry which is preliminary data.</text>
</comment>
<dbReference type="Proteomes" id="UP000323708">
    <property type="component" value="Unassembled WGS sequence"/>
</dbReference>
<accession>A0A5B0WTC2</accession>
<sequence>MKHFNALKIIICITAAIAIGGCQNTTAAEAVALTPGDARAIAKEAYLYANPMVDNYRVFYGSFVDETDPEYKTPINQLVNLARVYTHEDRAVQTPNSDTPYSWLALDLRAEPFVLTVPPIEKRRYFSIQLIDLYTHNFAYIGSRATGNDGGHFLIAGPGWQGEVPQGISKVIRAETELVIAIYRTQLFNPADMEKVKAIQAAYEVQPLSAFLDRPAPEAAPAIDFIAPLTREQIIRSPEVFKQLNFVLQFAPIHPSEEELMARFGRLGIGAGKTFDWDAFSPDVQEAIGQGMADAWGDFAAAKARADAGEVGSGDVFGTRQHLQNNYLYRMTGAVLGIWGNSEAEAIYPSYYVDTKGQKLDGVHRYTLRFAPGELPPVHSFWSLTMYELPESLLVENPINRYLLNSPMLDDFVRDDDGGITLYLQHDSPGDDLEPNWLPAPKGPFSTVMRLYWPKEEALDGTWKLPQLERVE</sequence>
<dbReference type="Gene3D" id="2.60.40.1610">
    <property type="entry name" value="Domain of unknown function DUF1254"/>
    <property type="match status" value="1"/>
</dbReference>
<evidence type="ECO:0000313" key="4">
    <source>
        <dbReference type="EMBL" id="KAA1189481.1"/>
    </source>
</evidence>
<protein>
    <submittedName>
        <fullName evidence="4">DUF1254 domain-containing protein</fullName>
    </submittedName>
</protein>
<dbReference type="Pfam" id="PF06742">
    <property type="entry name" value="DUF1214"/>
    <property type="match status" value="1"/>
</dbReference>
<feature type="chain" id="PRO_5022899060" evidence="1">
    <location>
        <begin position="28"/>
        <end position="472"/>
    </location>
</feature>
<dbReference type="Gene3D" id="2.60.120.600">
    <property type="entry name" value="Domain of unknown function DUF1214, C-terminal domain"/>
    <property type="match status" value="1"/>
</dbReference>
<organism evidence="4 5">
    <name type="scientific">Pseudohalioglobus sediminis</name>
    <dbReference type="NCBI Taxonomy" id="2606449"/>
    <lineage>
        <taxon>Bacteria</taxon>
        <taxon>Pseudomonadati</taxon>
        <taxon>Pseudomonadota</taxon>
        <taxon>Gammaproteobacteria</taxon>
        <taxon>Cellvibrionales</taxon>
        <taxon>Halieaceae</taxon>
        <taxon>Pseudohalioglobus</taxon>
    </lineage>
</organism>
<name>A0A5B0WTC2_9GAMM</name>
<feature type="domain" description="DUF1254" evidence="3">
    <location>
        <begin position="75"/>
        <end position="207"/>
    </location>
</feature>
<dbReference type="InterPro" id="IPR010679">
    <property type="entry name" value="DUF1254"/>
</dbReference>
<dbReference type="PANTHER" id="PTHR36509:SF2">
    <property type="entry name" value="BLL3101 PROTEIN"/>
    <property type="match status" value="1"/>
</dbReference>
<dbReference type="InterPro" id="IPR010621">
    <property type="entry name" value="DUF1214"/>
</dbReference>
<dbReference type="InterPro" id="IPR037050">
    <property type="entry name" value="DUF1254_sf"/>
</dbReference>
<dbReference type="PANTHER" id="PTHR36509">
    <property type="entry name" value="BLL3101 PROTEIN"/>
    <property type="match status" value="1"/>
</dbReference>
<evidence type="ECO:0000259" key="2">
    <source>
        <dbReference type="Pfam" id="PF06742"/>
    </source>
</evidence>
<dbReference type="AlphaFoldDB" id="A0A5B0WTC2"/>
<dbReference type="PROSITE" id="PS51257">
    <property type="entry name" value="PROKAR_LIPOPROTEIN"/>
    <property type="match status" value="1"/>
</dbReference>
<dbReference type="SUPFAM" id="SSF160935">
    <property type="entry name" value="VPA0735-like"/>
    <property type="match status" value="1"/>
</dbReference>
<dbReference type="EMBL" id="VTUX01000007">
    <property type="protein sequence ID" value="KAA1189481.1"/>
    <property type="molecule type" value="Genomic_DNA"/>
</dbReference>
<dbReference type="Pfam" id="PF06863">
    <property type="entry name" value="DUF1254"/>
    <property type="match status" value="1"/>
</dbReference>